<sequence length="376" mass="39963">MRVLAAALCLVLLACGLSPASAAPQPARLVDGLGIYPRLIRLEHSGPANGRILASVTSSDASGKFSPILESTDEGATFHLLGIVRDAEGWKGQCCATLFELPRRVGALPEGTLLWAASMGQDGGPNRRVAIRVHASYDHGATWTFLSEVTRSPNHDGKWEPEFSVDANGELICHVADETEAPVYSQVVARQASADGIHWGPKQETLRMPPDPVRPGMPIVRQLPDGRYLMSYEICNLKPTVCGSYTRISADGAGWGDPLDVGTRVMTKDGHYFQHAHTITLMPDGRLLTVGQIYVDAHGRPAPGNGGTLLANDHNGTGPWYPLPAPVVVPNPANDPCPNFSSAILAVDGGKNVLEIAADFGPDHVCHASFGKGPAQ</sequence>
<gene>
    <name evidence="2" type="ORF">EV186_1011649</name>
</gene>
<dbReference type="PANTHER" id="PTHR38792:SF3">
    <property type="entry name" value="BNR_ASP-BOX REPEAT DOMAIN PROTEIN (AFU_ORTHOLOGUE AFUA_7G06430)-RELATED"/>
    <property type="match status" value="1"/>
</dbReference>
<dbReference type="InterPro" id="IPR036278">
    <property type="entry name" value="Sialidase_sf"/>
</dbReference>
<accession>A0A4V3D0I1</accession>
<reference evidence="2 3" key="1">
    <citation type="submission" date="2019-03" db="EMBL/GenBank/DDBJ databases">
        <title>Genomic Encyclopedia of Type Strains, Phase IV (KMG-IV): sequencing the most valuable type-strain genomes for metagenomic binning, comparative biology and taxonomic classification.</title>
        <authorList>
            <person name="Goeker M."/>
        </authorList>
    </citation>
    <scope>NUCLEOTIDE SEQUENCE [LARGE SCALE GENOMIC DNA]</scope>
    <source>
        <strain evidence="2 3">DSM 45361</strain>
    </source>
</reference>
<organism evidence="2 3">
    <name type="scientific">Labedaea rhizosphaerae</name>
    <dbReference type="NCBI Taxonomy" id="598644"/>
    <lineage>
        <taxon>Bacteria</taxon>
        <taxon>Bacillati</taxon>
        <taxon>Actinomycetota</taxon>
        <taxon>Actinomycetes</taxon>
        <taxon>Pseudonocardiales</taxon>
        <taxon>Pseudonocardiaceae</taxon>
        <taxon>Labedaea</taxon>
    </lineage>
</organism>
<keyword evidence="3" id="KW-1185">Reference proteome</keyword>
<dbReference type="OrthoDB" id="5958808at2"/>
<comment type="caution">
    <text evidence="2">The sequence shown here is derived from an EMBL/GenBank/DDBJ whole genome shotgun (WGS) entry which is preliminary data.</text>
</comment>
<feature type="signal peptide" evidence="1">
    <location>
        <begin position="1"/>
        <end position="22"/>
    </location>
</feature>
<dbReference type="Proteomes" id="UP000295444">
    <property type="component" value="Unassembled WGS sequence"/>
</dbReference>
<evidence type="ECO:0008006" key="4">
    <source>
        <dbReference type="Google" id="ProtNLM"/>
    </source>
</evidence>
<dbReference type="AlphaFoldDB" id="A0A4V3D0I1"/>
<protein>
    <recommendedName>
        <fullName evidence="4">BNR repeat protein</fullName>
    </recommendedName>
</protein>
<dbReference type="EMBL" id="SNXZ01000001">
    <property type="protein sequence ID" value="TDQ05675.1"/>
    <property type="molecule type" value="Genomic_DNA"/>
</dbReference>
<dbReference type="SUPFAM" id="SSF50939">
    <property type="entry name" value="Sialidases"/>
    <property type="match status" value="1"/>
</dbReference>
<proteinExistence type="predicted"/>
<evidence type="ECO:0000313" key="3">
    <source>
        <dbReference type="Proteomes" id="UP000295444"/>
    </source>
</evidence>
<evidence type="ECO:0000256" key="1">
    <source>
        <dbReference type="SAM" id="SignalP"/>
    </source>
</evidence>
<feature type="chain" id="PRO_5020268164" description="BNR repeat protein" evidence="1">
    <location>
        <begin position="23"/>
        <end position="376"/>
    </location>
</feature>
<dbReference type="Gene3D" id="2.120.10.10">
    <property type="match status" value="1"/>
</dbReference>
<evidence type="ECO:0000313" key="2">
    <source>
        <dbReference type="EMBL" id="TDQ05675.1"/>
    </source>
</evidence>
<dbReference type="CDD" id="cd15482">
    <property type="entry name" value="Sialidase_non-viral"/>
    <property type="match status" value="2"/>
</dbReference>
<dbReference type="PANTHER" id="PTHR38792">
    <property type="entry name" value="BNR/ASP-BOX REPEAT DOMAIN PROTEIN (AFU_ORTHOLOGUE AFUA_7G06430)-RELATED"/>
    <property type="match status" value="1"/>
</dbReference>
<dbReference type="PROSITE" id="PS51257">
    <property type="entry name" value="PROKAR_LIPOPROTEIN"/>
    <property type="match status" value="1"/>
</dbReference>
<keyword evidence="1" id="KW-0732">Signal</keyword>
<dbReference type="RefSeq" id="WP_133848380.1">
    <property type="nucleotide sequence ID" value="NZ_SNXZ01000001.1"/>
</dbReference>
<name>A0A4V3D0I1_LABRH</name>